<evidence type="ECO:0000256" key="1">
    <source>
        <dbReference type="SAM" id="MobiDB-lite"/>
    </source>
</evidence>
<sequence>MCELSYNHQPPPNLLQPLTRRKPATTPGGGPPRPSGGLRAEHSVLAARRQPQQTSQPGKVGVPSSPRDQSRMPDTKTSTQLPPTSQRMPADSVNIGVPLQQYNNYNDNITTTTVNSTTTTNGMKGNINNIKKATKNVSEQQQFQTTALQKRQGYRQHQHTPTSHQRQQHPALRKQQTLRPYSNATAANAATFTQLQQQTAPATPKPSSTGQYRRGAYFSHCFHTKNGGSVRTQSHPSFWAHGFCVSVSIGTEHFNGLEKRKTKAIPKKQPLRLK</sequence>
<dbReference type="EnsemblMetazoa" id="GPAI020345-RA">
    <property type="protein sequence ID" value="GPAI020345-PA"/>
    <property type="gene ID" value="GPAI020345"/>
</dbReference>
<feature type="compositionally biased region" description="Polar residues" evidence="1">
    <location>
        <begin position="75"/>
        <end position="87"/>
    </location>
</feature>
<keyword evidence="3" id="KW-1185">Reference proteome</keyword>
<reference evidence="2" key="2">
    <citation type="submission" date="2020-05" db="UniProtKB">
        <authorList>
            <consortium name="EnsemblMetazoa"/>
        </authorList>
    </citation>
    <scope>IDENTIFICATION</scope>
    <source>
        <strain evidence="2">IAEA</strain>
    </source>
</reference>
<proteinExistence type="predicted"/>
<organism evidence="2 3">
    <name type="scientific">Glossina pallidipes</name>
    <name type="common">Tsetse fly</name>
    <dbReference type="NCBI Taxonomy" id="7398"/>
    <lineage>
        <taxon>Eukaryota</taxon>
        <taxon>Metazoa</taxon>
        <taxon>Ecdysozoa</taxon>
        <taxon>Arthropoda</taxon>
        <taxon>Hexapoda</taxon>
        <taxon>Insecta</taxon>
        <taxon>Pterygota</taxon>
        <taxon>Neoptera</taxon>
        <taxon>Endopterygota</taxon>
        <taxon>Diptera</taxon>
        <taxon>Brachycera</taxon>
        <taxon>Muscomorpha</taxon>
        <taxon>Hippoboscoidea</taxon>
        <taxon>Glossinidae</taxon>
        <taxon>Glossina</taxon>
    </lineage>
</organism>
<evidence type="ECO:0000313" key="3">
    <source>
        <dbReference type="Proteomes" id="UP000092445"/>
    </source>
</evidence>
<dbReference type="AlphaFoldDB" id="A0A1A9ZNS2"/>
<feature type="compositionally biased region" description="Polar residues" evidence="1">
    <location>
        <begin position="135"/>
        <end position="149"/>
    </location>
</feature>
<evidence type="ECO:0000313" key="2">
    <source>
        <dbReference type="EnsemblMetazoa" id="GPAI020345-PA"/>
    </source>
</evidence>
<dbReference type="VEuPathDB" id="VectorBase:GPAI020345"/>
<dbReference type="Proteomes" id="UP000092445">
    <property type="component" value="Unassembled WGS sequence"/>
</dbReference>
<accession>A0A1A9ZNS2</accession>
<feature type="region of interest" description="Disordered" evidence="1">
    <location>
        <begin position="1"/>
        <end position="91"/>
    </location>
</feature>
<reference evidence="3" key="1">
    <citation type="submission" date="2014-03" db="EMBL/GenBank/DDBJ databases">
        <authorList>
            <person name="Aksoy S."/>
            <person name="Warren W."/>
            <person name="Wilson R.K."/>
        </authorList>
    </citation>
    <scope>NUCLEOTIDE SEQUENCE [LARGE SCALE GENOMIC DNA]</scope>
    <source>
        <strain evidence="3">IAEA</strain>
    </source>
</reference>
<name>A0A1A9ZNS2_GLOPL</name>
<protein>
    <submittedName>
        <fullName evidence="2">Uncharacterized protein</fullName>
    </submittedName>
</protein>
<feature type="region of interest" description="Disordered" evidence="1">
    <location>
        <begin position="135"/>
        <end position="173"/>
    </location>
</feature>